<sequence>MYFNPVYLVLGLASASYAMPFVSQPQLIARASSRSSLIAKIAFMGEHEGQGISGNIPVHGFVISSTTEAEDYGIMPSSIYERVEKAVKSLVSQENKDRDLILTFEAHFVGSPDNVFEICLTWNGQGTDAYHLKIDKQGVVVPGSLSVSFTCTPHWHFSLPPLRCRR</sequence>
<gene>
    <name evidence="1" type="ORF">C8J55DRAFT_506801</name>
</gene>
<organism evidence="1 2">
    <name type="scientific">Lentinula lateritia</name>
    <dbReference type="NCBI Taxonomy" id="40482"/>
    <lineage>
        <taxon>Eukaryota</taxon>
        <taxon>Fungi</taxon>
        <taxon>Dikarya</taxon>
        <taxon>Basidiomycota</taxon>
        <taxon>Agaricomycotina</taxon>
        <taxon>Agaricomycetes</taxon>
        <taxon>Agaricomycetidae</taxon>
        <taxon>Agaricales</taxon>
        <taxon>Marasmiineae</taxon>
        <taxon>Omphalotaceae</taxon>
        <taxon>Lentinula</taxon>
    </lineage>
</organism>
<comment type="caution">
    <text evidence="1">The sequence shown here is derived from an EMBL/GenBank/DDBJ whole genome shotgun (WGS) entry which is preliminary data.</text>
</comment>
<name>A0A9W9AN21_9AGAR</name>
<proteinExistence type="predicted"/>
<evidence type="ECO:0000313" key="2">
    <source>
        <dbReference type="Proteomes" id="UP001150238"/>
    </source>
</evidence>
<reference evidence="1" key="2">
    <citation type="journal article" date="2023" name="Proc. Natl. Acad. Sci. U.S.A.">
        <title>A global phylogenomic analysis of the shiitake genus Lentinula.</title>
        <authorList>
            <person name="Sierra-Patev S."/>
            <person name="Min B."/>
            <person name="Naranjo-Ortiz M."/>
            <person name="Looney B."/>
            <person name="Konkel Z."/>
            <person name="Slot J.C."/>
            <person name="Sakamoto Y."/>
            <person name="Steenwyk J.L."/>
            <person name="Rokas A."/>
            <person name="Carro J."/>
            <person name="Camarero S."/>
            <person name="Ferreira P."/>
            <person name="Molpeceres G."/>
            <person name="Ruiz-Duenas F.J."/>
            <person name="Serrano A."/>
            <person name="Henrissat B."/>
            <person name="Drula E."/>
            <person name="Hughes K.W."/>
            <person name="Mata J.L."/>
            <person name="Ishikawa N.K."/>
            <person name="Vargas-Isla R."/>
            <person name="Ushijima S."/>
            <person name="Smith C.A."/>
            <person name="Donoghue J."/>
            <person name="Ahrendt S."/>
            <person name="Andreopoulos W."/>
            <person name="He G."/>
            <person name="LaButti K."/>
            <person name="Lipzen A."/>
            <person name="Ng V."/>
            <person name="Riley R."/>
            <person name="Sandor L."/>
            <person name="Barry K."/>
            <person name="Martinez A.T."/>
            <person name="Xiao Y."/>
            <person name="Gibbons J.G."/>
            <person name="Terashima K."/>
            <person name="Grigoriev I.V."/>
            <person name="Hibbett D."/>
        </authorList>
    </citation>
    <scope>NUCLEOTIDE SEQUENCE</scope>
    <source>
        <strain evidence="1">Sp2 HRB7682 ss15</strain>
    </source>
</reference>
<dbReference type="EMBL" id="JANVFS010000009">
    <property type="protein sequence ID" value="KAJ4487008.1"/>
    <property type="molecule type" value="Genomic_DNA"/>
</dbReference>
<dbReference type="AlphaFoldDB" id="A0A9W9AN21"/>
<accession>A0A9W9AN21</accession>
<protein>
    <submittedName>
        <fullName evidence="1">Uncharacterized protein</fullName>
    </submittedName>
</protein>
<evidence type="ECO:0000313" key="1">
    <source>
        <dbReference type="EMBL" id="KAJ4487008.1"/>
    </source>
</evidence>
<reference evidence="1" key="1">
    <citation type="submission" date="2022-08" db="EMBL/GenBank/DDBJ databases">
        <authorList>
            <consortium name="DOE Joint Genome Institute"/>
            <person name="Min B."/>
            <person name="Riley R."/>
            <person name="Sierra-Patev S."/>
            <person name="Naranjo-Ortiz M."/>
            <person name="Looney B."/>
            <person name="Konkel Z."/>
            <person name="Slot J.C."/>
            <person name="Sakamoto Y."/>
            <person name="Steenwyk J.L."/>
            <person name="Rokas A."/>
            <person name="Carro J."/>
            <person name="Camarero S."/>
            <person name="Ferreira P."/>
            <person name="Molpeceres G."/>
            <person name="Ruiz-Duenas F.J."/>
            <person name="Serrano A."/>
            <person name="Henrissat B."/>
            <person name="Drula E."/>
            <person name="Hughes K.W."/>
            <person name="Mata J.L."/>
            <person name="Ishikawa N.K."/>
            <person name="Vargas-Isla R."/>
            <person name="Ushijima S."/>
            <person name="Smith C.A."/>
            <person name="Ahrendt S."/>
            <person name="Andreopoulos W."/>
            <person name="He G."/>
            <person name="Labutti K."/>
            <person name="Lipzen A."/>
            <person name="Ng V."/>
            <person name="Sandor L."/>
            <person name="Barry K."/>
            <person name="Martinez A.T."/>
            <person name="Xiao Y."/>
            <person name="Gibbons J.G."/>
            <person name="Terashima K."/>
            <person name="Hibbett D.S."/>
            <person name="Grigoriev I.V."/>
        </authorList>
    </citation>
    <scope>NUCLEOTIDE SEQUENCE</scope>
    <source>
        <strain evidence="1">Sp2 HRB7682 ss15</strain>
    </source>
</reference>
<dbReference type="Proteomes" id="UP001150238">
    <property type="component" value="Unassembled WGS sequence"/>
</dbReference>